<accession>A0A545UII6</accession>
<evidence type="ECO:0000313" key="9">
    <source>
        <dbReference type="Proteomes" id="UP000315439"/>
    </source>
</evidence>
<name>A0A545UII6_9GAMM</name>
<evidence type="ECO:0000256" key="3">
    <source>
        <dbReference type="ARBA" id="ARBA00022475"/>
    </source>
</evidence>
<sequence length="141" mass="15360">MNNLLNPDTSPLILRISLAMVLLAHSLYLKLVLFTLAGTAQYFDSIGLPSILAYFVFAVETISGVSLLLGFKTRFFSALVVPILLGATWVHSANGWLFTNAGGGWEYPLILTLMAIAQIGLGNGKYALDTYFQSKQQLTQS</sequence>
<evidence type="ECO:0000256" key="1">
    <source>
        <dbReference type="ARBA" id="ARBA00004651"/>
    </source>
</evidence>
<organism evidence="8 9">
    <name type="scientific">Aliikangiella coralliicola</name>
    <dbReference type="NCBI Taxonomy" id="2592383"/>
    <lineage>
        <taxon>Bacteria</taxon>
        <taxon>Pseudomonadati</taxon>
        <taxon>Pseudomonadota</taxon>
        <taxon>Gammaproteobacteria</taxon>
        <taxon>Oceanospirillales</taxon>
        <taxon>Pleioneaceae</taxon>
        <taxon>Aliikangiella</taxon>
    </lineage>
</organism>
<evidence type="ECO:0000256" key="4">
    <source>
        <dbReference type="ARBA" id="ARBA00022692"/>
    </source>
</evidence>
<dbReference type="AlphaFoldDB" id="A0A545UII6"/>
<dbReference type="PANTHER" id="PTHR33452:SF1">
    <property type="entry name" value="INNER MEMBRANE PROTEIN YPHA-RELATED"/>
    <property type="match status" value="1"/>
</dbReference>
<keyword evidence="3" id="KW-1003">Cell membrane</keyword>
<comment type="caution">
    <text evidence="8">The sequence shown here is derived from an EMBL/GenBank/DDBJ whole genome shotgun (WGS) entry which is preliminary data.</text>
</comment>
<dbReference type="Pfam" id="PF07681">
    <property type="entry name" value="DoxX"/>
    <property type="match status" value="1"/>
</dbReference>
<keyword evidence="5 7" id="KW-1133">Transmembrane helix</keyword>
<reference evidence="8 9" key="1">
    <citation type="submission" date="2019-07" db="EMBL/GenBank/DDBJ databases">
        <title>Draft genome for Aliikangiella sp. M105.</title>
        <authorList>
            <person name="Wang G."/>
        </authorList>
    </citation>
    <scope>NUCLEOTIDE SEQUENCE [LARGE SCALE GENOMIC DNA]</scope>
    <source>
        <strain evidence="8 9">M105</strain>
    </source>
</reference>
<evidence type="ECO:0000256" key="6">
    <source>
        <dbReference type="ARBA" id="ARBA00023136"/>
    </source>
</evidence>
<gene>
    <name evidence="8" type="ORF">FLL46_03885</name>
</gene>
<evidence type="ECO:0000313" key="8">
    <source>
        <dbReference type="EMBL" id="TQV89281.1"/>
    </source>
</evidence>
<evidence type="ECO:0000256" key="5">
    <source>
        <dbReference type="ARBA" id="ARBA00022989"/>
    </source>
</evidence>
<protein>
    <submittedName>
        <fullName evidence="8">DoxX family protein</fullName>
    </submittedName>
</protein>
<dbReference type="InterPro" id="IPR032808">
    <property type="entry name" value="DoxX"/>
</dbReference>
<dbReference type="EMBL" id="VIKS01000002">
    <property type="protein sequence ID" value="TQV89281.1"/>
    <property type="molecule type" value="Genomic_DNA"/>
</dbReference>
<comment type="similarity">
    <text evidence="2">Belongs to the DoxX family.</text>
</comment>
<dbReference type="Proteomes" id="UP000315439">
    <property type="component" value="Unassembled WGS sequence"/>
</dbReference>
<dbReference type="GO" id="GO:0005886">
    <property type="term" value="C:plasma membrane"/>
    <property type="evidence" value="ECO:0007669"/>
    <property type="project" value="UniProtKB-SubCell"/>
</dbReference>
<dbReference type="OrthoDB" id="5382961at2"/>
<keyword evidence="6 7" id="KW-0472">Membrane</keyword>
<feature type="transmembrane region" description="Helical" evidence="7">
    <location>
        <begin position="109"/>
        <end position="128"/>
    </location>
</feature>
<keyword evidence="9" id="KW-1185">Reference proteome</keyword>
<evidence type="ECO:0000256" key="7">
    <source>
        <dbReference type="SAM" id="Phobius"/>
    </source>
</evidence>
<proteinExistence type="inferred from homology"/>
<feature type="transmembrane region" description="Helical" evidence="7">
    <location>
        <begin position="12"/>
        <end position="31"/>
    </location>
</feature>
<evidence type="ECO:0000256" key="2">
    <source>
        <dbReference type="ARBA" id="ARBA00006679"/>
    </source>
</evidence>
<feature type="transmembrane region" description="Helical" evidence="7">
    <location>
        <begin position="51"/>
        <end position="71"/>
    </location>
</feature>
<dbReference type="PANTHER" id="PTHR33452">
    <property type="entry name" value="OXIDOREDUCTASE CATD-RELATED"/>
    <property type="match status" value="1"/>
</dbReference>
<keyword evidence="4 7" id="KW-0812">Transmembrane</keyword>
<dbReference type="RefSeq" id="WP_142892131.1">
    <property type="nucleotide sequence ID" value="NZ_ML660161.1"/>
</dbReference>
<comment type="subcellular location">
    <subcellularLocation>
        <location evidence="1">Cell membrane</location>
        <topology evidence="1">Multi-pass membrane protein</topology>
    </subcellularLocation>
</comment>
<feature type="transmembrane region" description="Helical" evidence="7">
    <location>
        <begin position="78"/>
        <end position="97"/>
    </location>
</feature>
<dbReference type="InterPro" id="IPR051907">
    <property type="entry name" value="DoxX-like_oxidoreductase"/>
</dbReference>